<dbReference type="InterPro" id="IPR013087">
    <property type="entry name" value="Znf_C2H2_type"/>
</dbReference>
<feature type="domain" description="C2H2-type" evidence="3">
    <location>
        <begin position="7"/>
        <end position="29"/>
    </location>
</feature>
<dbReference type="GO" id="GO:0016020">
    <property type="term" value="C:membrane"/>
    <property type="evidence" value="ECO:0007669"/>
    <property type="project" value="TreeGrafter"/>
</dbReference>
<feature type="region of interest" description="Disordered" evidence="2">
    <location>
        <begin position="220"/>
        <end position="307"/>
    </location>
</feature>
<dbReference type="PROSITE" id="PS00028">
    <property type="entry name" value="ZINC_FINGER_C2H2_1"/>
    <property type="match status" value="1"/>
</dbReference>
<dbReference type="GO" id="GO:0005829">
    <property type="term" value="C:cytosol"/>
    <property type="evidence" value="ECO:0007669"/>
    <property type="project" value="TreeGrafter"/>
</dbReference>
<dbReference type="Pfam" id="PF12874">
    <property type="entry name" value="zf-met"/>
    <property type="match status" value="1"/>
</dbReference>
<dbReference type="GO" id="GO:0017124">
    <property type="term" value="F:SH3 domain binding"/>
    <property type="evidence" value="ECO:0007669"/>
    <property type="project" value="TreeGrafter"/>
</dbReference>
<evidence type="ECO:0000256" key="1">
    <source>
        <dbReference type="SAM" id="Coils"/>
    </source>
</evidence>
<feature type="coiled-coil region" evidence="1">
    <location>
        <begin position="96"/>
        <end position="131"/>
    </location>
</feature>
<dbReference type="GO" id="GO:0003723">
    <property type="term" value="F:RNA binding"/>
    <property type="evidence" value="ECO:0007669"/>
    <property type="project" value="InterPro"/>
</dbReference>
<feature type="compositionally biased region" description="Low complexity" evidence="2">
    <location>
        <begin position="296"/>
        <end position="307"/>
    </location>
</feature>
<gene>
    <name evidence="4" type="ORF">ANANG_G00024370</name>
</gene>
<dbReference type="PANTHER" id="PTHR14435:SF2">
    <property type="entry name" value="ZINC FINGER PROTEIN 106"/>
    <property type="match status" value="1"/>
</dbReference>
<feature type="compositionally biased region" description="Basic residues" evidence="2">
    <location>
        <begin position="286"/>
        <end position="295"/>
    </location>
</feature>
<accession>A0A9D3SC96</accession>
<dbReference type="InterPro" id="IPR042622">
    <property type="entry name" value="Znf106"/>
</dbReference>
<sequence length="307" mass="34306">MGKERKCILCDIVYNSKQEMDEHMRSMLHHRELENIKGRDCDHGCRVCRVSVAGLTAYAGHISSPLHKQRVEEEQERGAAAADGPEEEEYFDKELVQLIEKRKEQIRKEEEAAAKQAQEEEQRKLQQLNAERQWFQQGRPGAGPPGNQDQSAPWRAEVPPLLQNWGRGGWGGKRGGYQGFSSKKKGGDALYSGFYWDPSATPYLDGMDSALAMDFTSDQLPQSGALDFSRASHGCPDGPRGGRGHQARRGAHQSRETPNGDRGKASGSKDRLYRWSPTPRPSSGTRRPRTRRAGARRPATGPSRPCR</sequence>
<feature type="compositionally biased region" description="Basic residues" evidence="2">
    <location>
        <begin position="242"/>
        <end position="252"/>
    </location>
</feature>
<reference evidence="4" key="1">
    <citation type="submission" date="2021-01" db="EMBL/GenBank/DDBJ databases">
        <title>A chromosome-scale assembly of European eel, Anguilla anguilla.</title>
        <authorList>
            <person name="Henkel C."/>
            <person name="Jong-Raadsen S.A."/>
            <person name="Dufour S."/>
            <person name="Weltzien F.-A."/>
            <person name="Palstra A.P."/>
            <person name="Pelster B."/>
            <person name="Spaink H.P."/>
            <person name="Van Den Thillart G.E."/>
            <person name="Jansen H."/>
            <person name="Zahm M."/>
            <person name="Klopp C."/>
            <person name="Cedric C."/>
            <person name="Louis A."/>
            <person name="Berthelot C."/>
            <person name="Parey E."/>
            <person name="Roest Crollius H."/>
            <person name="Montfort J."/>
            <person name="Robinson-Rechavi M."/>
            <person name="Bucao C."/>
            <person name="Bouchez O."/>
            <person name="Gislard M."/>
            <person name="Lluch J."/>
            <person name="Milhes M."/>
            <person name="Lampietro C."/>
            <person name="Lopez Roques C."/>
            <person name="Donnadieu C."/>
            <person name="Braasch I."/>
            <person name="Desvignes T."/>
            <person name="Postlethwait J."/>
            <person name="Bobe J."/>
            <person name="Guiguen Y."/>
            <person name="Dirks R."/>
        </authorList>
    </citation>
    <scope>NUCLEOTIDE SEQUENCE</scope>
    <source>
        <strain evidence="4">Tag_6206</strain>
        <tissue evidence="4">Liver</tissue>
    </source>
</reference>
<dbReference type="Proteomes" id="UP001044222">
    <property type="component" value="Unassembled WGS sequence"/>
</dbReference>
<evidence type="ECO:0000313" key="4">
    <source>
        <dbReference type="EMBL" id="KAG5857907.1"/>
    </source>
</evidence>
<dbReference type="SMART" id="SM00355">
    <property type="entry name" value="ZnF_C2H2"/>
    <property type="match status" value="2"/>
</dbReference>
<evidence type="ECO:0000259" key="3">
    <source>
        <dbReference type="PROSITE" id="PS00028"/>
    </source>
</evidence>
<protein>
    <recommendedName>
        <fullName evidence="3">C2H2-type domain-containing protein</fullName>
    </recommendedName>
</protein>
<keyword evidence="1" id="KW-0175">Coiled coil</keyword>
<dbReference type="AlphaFoldDB" id="A0A9D3SC96"/>
<dbReference type="EMBL" id="JAFIRN010000001">
    <property type="protein sequence ID" value="KAG5857907.1"/>
    <property type="molecule type" value="Genomic_DNA"/>
</dbReference>
<proteinExistence type="predicted"/>
<feature type="region of interest" description="Disordered" evidence="2">
    <location>
        <begin position="161"/>
        <end position="183"/>
    </location>
</feature>
<dbReference type="PANTHER" id="PTHR14435">
    <property type="entry name" value="ZINC FINGER PROTEIN 106"/>
    <property type="match status" value="1"/>
</dbReference>
<evidence type="ECO:0000256" key="2">
    <source>
        <dbReference type="SAM" id="MobiDB-lite"/>
    </source>
</evidence>
<feature type="compositionally biased region" description="Gly residues" evidence="2">
    <location>
        <begin position="166"/>
        <end position="178"/>
    </location>
</feature>
<dbReference type="GO" id="GO:0008286">
    <property type="term" value="P:insulin receptor signaling pathway"/>
    <property type="evidence" value="ECO:0007669"/>
    <property type="project" value="TreeGrafter"/>
</dbReference>
<evidence type="ECO:0000313" key="5">
    <source>
        <dbReference type="Proteomes" id="UP001044222"/>
    </source>
</evidence>
<name>A0A9D3SC96_ANGAN</name>
<comment type="caution">
    <text evidence="4">The sequence shown here is derived from an EMBL/GenBank/DDBJ whole genome shotgun (WGS) entry which is preliminary data.</text>
</comment>
<keyword evidence="5" id="KW-1185">Reference proteome</keyword>
<feature type="region of interest" description="Disordered" evidence="2">
    <location>
        <begin position="66"/>
        <end position="87"/>
    </location>
</feature>
<feature type="compositionally biased region" description="Basic and acidic residues" evidence="2">
    <location>
        <begin position="253"/>
        <end position="273"/>
    </location>
</feature>
<organism evidence="4 5">
    <name type="scientific">Anguilla anguilla</name>
    <name type="common">European freshwater eel</name>
    <name type="synonym">Muraena anguilla</name>
    <dbReference type="NCBI Taxonomy" id="7936"/>
    <lineage>
        <taxon>Eukaryota</taxon>
        <taxon>Metazoa</taxon>
        <taxon>Chordata</taxon>
        <taxon>Craniata</taxon>
        <taxon>Vertebrata</taxon>
        <taxon>Euteleostomi</taxon>
        <taxon>Actinopterygii</taxon>
        <taxon>Neopterygii</taxon>
        <taxon>Teleostei</taxon>
        <taxon>Anguilliformes</taxon>
        <taxon>Anguillidae</taxon>
        <taxon>Anguilla</taxon>
    </lineage>
</organism>